<dbReference type="RefSeq" id="WP_344946144.1">
    <property type="nucleotide sequence ID" value="NZ_BAABDC010000003.1"/>
</dbReference>
<keyword evidence="4 6" id="KW-0472">Membrane</keyword>
<organism evidence="8 9">
    <name type="scientific">Terrabacter ginsenosidimutans</name>
    <dbReference type="NCBI Taxonomy" id="490575"/>
    <lineage>
        <taxon>Bacteria</taxon>
        <taxon>Bacillati</taxon>
        <taxon>Actinomycetota</taxon>
        <taxon>Actinomycetes</taxon>
        <taxon>Micrococcales</taxon>
        <taxon>Intrasporangiaceae</taxon>
        <taxon>Terrabacter</taxon>
    </lineage>
</organism>
<keyword evidence="9" id="KW-1185">Reference proteome</keyword>
<evidence type="ECO:0000256" key="3">
    <source>
        <dbReference type="ARBA" id="ARBA00022989"/>
    </source>
</evidence>
<proteinExistence type="predicted"/>
<evidence type="ECO:0000256" key="1">
    <source>
        <dbReference type="ARBA" id="ARBA00004651"/>
    </source>
</evidence>
<feature type="transmembrane region" description="Helical" evidence="6">
    <location>
        <begin position="314"/>
        <end position="336"/>
    </location>
</feature>
<dbReference type="PANTHER" id="PTHR23534">
    <property type="entry name" value="MFS PERMEASE"/>
    <property type="match status" value="1"/>
</dbReference>
<evidence type="ECO:0000313" key="9">
    <source>
        <dbReference type="Proteomes" id="UP001501468"/>
    </source>
</evidence>
<dbReference type="SUPFAM" id="SSF103473">
    <property type="entry name" value="MFS general substrate transporter"/>
    <property type="match status" value="1"/>
</dbReference>
<feature type="domain" description="Major facilitator superfamily (MFS) profile" evidence="7">
    <location>
        <begin position="278"/>
        <end position="465"/>
    </location>
</feature>
<evidence type="ECO:0000256" key="4">
    <source>
        <dbReference type="ARBA" id="ARBA00023136"/>
    </source>
</evidence>
<evidence type="ECO:0000256" key="2">
    <source>
        <dbReference type="ARBA" id="ARBA00022692"/>
    </source>
</evidence>
<keyword evidence="3 6" id="KW-1133">Transmembrane helix</keyword>
<name>A0ABP7DMB5_9MICO</name>
<dbReference type="EMBL" id="BAABDC010000003">
    <property type="protein sequence ID" value="GAA3705709.1"/>
    <property type="molecule type" value="Genomic_DNA"/>
</dbReference>
<dbReference type="PANTHER" id="PTHR23534:SF1">
    <property type="entry name" value="MAJOR FACILITATOR SUPERFAMILY PROTEIN"/>
    <property type="match status" value="1"/>
</dbReference>
<protein>
    <submittedName>
        <fullName evidence="8">MFS transporter</fullName>
    </submittedName>
</protein>
<comment type="caution">
    <text evidence="8">The sequence shown here is derived from an EMBL/GenBank/DDBJ whole genome shotgun (WGS) entry which is preliminary data.</text>
</comment>
<feature type="transmembrane region" description="Helical" evidence="6">
    <location>
        <begin position="369"/>
        <end position="390"/>
    </location>
</feature>
<feature type="transmembrane region" description="Helical" evidence="6">
    <location>
        <begin position="55"/>
        <end position="74"/>
    </location>
</feature>
<dbReference type="Proteomes" id="UP001501468">
    <property type="component" value="Unassembled WGS sequence"/>
</dbReference>
<evidence type="ECO:0000256" key="6">
    <source>
        <dbReference type="SAM" id="Phobius"/>
    </source>
</evidence>
<dbReference type="PROSITE" id="PS50850">
    <property type="entry name" value="MFS"/>
    <property type="match status" value="1"/>
</dbReference>
<dbReference type="InterPro" id="IPR020846">
    <property type="entry name" value="MFS_dom"/>
</dbReference>
<dbReference type="InterPro" id="IPR036259">
    <property type="entry name" value="MFS_trans_sf"/>
</dbReference>
<reference evidence="9" key="1">
    <citation type="journal article" date="2019" name="Int. J. Syst. Evol. Microbiol.">
        <title>The Global Catalogue of Microorganisms (GCM) 10K type strain sequencing project: providing services to taxonomists for standard genome sequencing and annotation.</title>
        <authorList>
            <consortium name="The Broad Institute Genomics Platform"/>
            <consortium name="The Broad Institute Genome Sequencing Center for Infectious Disease"/>
            <person name="Wu L."/>
            <person name="Ma J."/>
        </authorList>
    </citation>
    <scope>NUCLEOTIDE SEQUENCE [LARGE SCALE GENOMIC DNA]</scope>
    <source>
        <strain evidence="9">JCM 17125</strain>
    </source>
</reference>
<comment type="subcellular location">
    <subcellularLocation>
        <location evidence="1">Cell membrane</location>
        <topology evidence="1">Multi-pass membrane protein</topology>
    </subcellularLocation>
</comment>
<feature type="compositionally biased region" description="Basic and acidic residues" evidence="5">
    <location>
        <begin position="223"/>
        <end position="242"/>
    </location>
</feature>
<feature type="transmembrane region" description="Helical" evidence="6">
    <location>
        <begin position="86"/>
        <end position="107"/>
    </location>
</feature>
<feature type="region of interest" description="Disordered" evidence="5">
    <location>
        <begin position="223"/>
        <end position="248"/>
    </location>
</feature>
<accession>A0ABP7DMB5</accession>
<dbReference type="InterPro" id="IPR011701">
    <property type="entry name" value="MFS"/>
</dbReference>
<sequence length="465" mass="46605">MVLAPTSVDRATLQRKVIRTLVGSQILGGVGMACGIAVGALLAEDLSGTEALAGVGTTAQVLGTALLTIPVARATAARGRRVGLRWGLAVAFVGAALVLVAAVLRSFPLFVVGMFLFGGGTTANNQARYAAADLAAPVHRGRDLSIVVWATTIGSVAGPNLVGPGKALANTLGLPELAGTFLFSLVGFVLAWLVVDRLLRPDPLLTARALDAADRADAAHRADAADRAEVTGRADAAHRADAAEPVPADVVADPSSGGVADVPNHDGSMRRGLAVVRTNPPALQAMLVMALGHLVMVSVMVMTPIHMKHGHAELEVIGFVISVHILGMFALSPLVGAAVDRWGAPPVAMAGGVVLTLASLLASRSQAGWSGLLLVALFLLGVGWSCTLVSGSTLLTSVVATDERPATQGLADVVMGLAGAGGGVAAGVVVGSLGYSALASGSAVVGVVILVVGAARVGRTEAAVG</sequence>
<dbReference type="Gene3D" id="1.20.1250.20">
    <property type="entry name" value="MFS general substrate transporter like domains"/>
    <property type="match status" value="2"/>
</dbReference>
<dbReference type="Pfam" id="PF07690">
    <property type="entry name" value="MFS_1"/>
    <property type="match status" value="1"/>
</dbReference>
<feature type="transmembrane region" description="Helical" evidence="6">
    <location>
        <begin position="174"/>
        <end position="195"/>
    </location>
</feature>
<feature type="transmembrane region" description="Helical" evidence="6">
    <location>
        <begin position="282"/>
        <end position="302"/>
    </location>
</feature>
<evidence type="ECO:0000313" key="8">
    <source>
        <dbReference type="EMBL" id="GAA3705709.1"/>
    </source>
</evidence>
<gene>
    <name evidence="8" type="ORF">GCM10022399_23100</name>
</gene>
<evidence type="ECO:0000259" key="7">
    <source>
        <dbReference type="PROSITE" id="PS50850"/>
    </source>
</evidence>
<evidence type="ECO:0000256" key="5">
    <source>
        <dbReference type="SAM" id="MobiDB-lite"/>
    </source>
</evidence>
<feature type="transmembrane region" description="Helical" evidence="6">
    <location>
        <begin position="342"/>
        <end position="362"/>
    </location>
</feature>
<feature type="transmembrane region" description="Helical" evidence="6">
    <location>
        <begin position="410"/>
        <end position="430"/>
    </location>
</feature>
<keyword evidence="2 6" id="KW-0812">Transmembrane</keyword>
<feature type="transmembrane region" description="Helical" evidence="6">
    <location>
        <begin position="21"/>
        <end position="43"/>
    </location>
</feature>
<feature type="transmembrane region" description="Helical" evidence="6">
    <location>
        <begin position="437"/>
        <end position="457"/>
    </location>
</feature>
<feature type="transmembrane region" description="Helical" evidence="6">
    <location>
        <begin position="144"/>
        <end position="162"/>
    </location>
</feature>